<dbReference type="AlphaFoldDB" id="A0A849VLC1"/>
<sequence>MTEKPKRSSKGGRPTYRPSLEDRQTVEEMKFVGESDNMIARALRIDPDTLRKHFANELADGHAQRRKEIIGLLFKSARDGNVAAQKKLEEMGRVSAAADAVKARESKAPKLGKKEEQQIAAQNVAGKFAPPMPPKLVVHNK</sequence>
<evidence type="ECO:0000313" key="2">
    <source>
        <dbReference type="EMBL" id="NTS30678.1"/>
    </source>
</evidence>
<feature type="region of interest" description="Disordered" evidence="1">
    <location>
        <begin position="1"/>
        <end position="25"/>
    </location>
</feature>
<accession>A0A849VLC1</accession>
<keyword evidence="3" id="KW-1185">Reference proteome</keyword>
<name>A0A849VLC1_9HYPH</name>
<reference evidence="2 3" key="1">
    <citation type="submission" date="2020-05" db="EMBL/GenBank/DDBJ databases">
        <authorList>
            <person name="Kim M.K."/>
        </authorList>
    </citation>
    <scope>NUCLEOTIDE SEQUENCE [LARGE SCALE GENOMIC DNA]</scope>
    <source>
        <strain evidence="2 3">BT25</strain>
    </source>
</reference>
<protein>
    <submittedName>
        <fullName evidence="2">Uncharacterized protein</fullName>
    </submittedName>
</protein>
<dbReference type="RefSeq" id="WP_174207751.1">
    <property type="nucleotide sequence ID" value="NZ_JABUMX010000001.1"/>
</dbReference>
<evidence type="ECO:0000313" key="3">
    <source>
        <dbReference type="Proteomes" id="UP000550508"/>
    </source>
</evidence>
<organism evidence="2 3">
    <name type="scientific">Phyllobacterium pellucidum</name>
    <dbReference type="NCBI Taxonomy" id="2740464"/>
    <lineage>
        <taxon>Bacteria</taxon>
        <taxon>Pseudomonadati</taxon>
        <taxon>Pseudomonadota</taxon>
        <taxon>Alphaproteobacteria</taxon>
        <taxon>Hyphomicrobiales</taxon>
        <taxon>Phyllobacteriaceae</taxon>
        <taxon>Phyllobacterium</taxon>
    </lineage>
</organism>
<dbReference type="Proteomes" id="UP000550508">
    <property type="component" value="Unassembled WGS sequence"/>
</dbReference>
<gene>
    <name evidence="2" type="ORF">HQ945_05375</name>
</gene>
<evidence type="ECO:0000256" key="1">
    <source>
        <dbReference type="SAM" id="MobiDB-lite"/>
    </source>
</evidence>
<proteinExistence type="predicted"/>
<comment type="caution">
    <text evidence="2">The sequence shown here is derived from an EMBL/GenBank/DDBJ whole genome shotgun (WGS) entry which is preliminary data.</text>
</comment>
<dbReference type="EMBL" id="JABUMX010000001">
    <property type="protein sequence ID" value="NTS30678.1"/>
    <property type="molecule type" value="Genomic_DNA"/>
</dbReference>